<dbReference type="GO" id="GO:0045944">
    <property type="term" value="P:positive regulation of transcription by RNA polymerase II"/>
    <property type="evidence" value="ECO:0007669"/>
    <property type="project" value="InterPro"/>
</dbReference>
<organism evidence="1 3">
    <name type="scientific">Medicago truncatula</name>
    <name type="common">Barrel medic</name>
    <name type="synonym">Medicago tribuloides</name>
    <dbReference type="NCBI Taxonomy" id="3880"/>
    <lineage>
        <taxon>Eukaryota</taxon>
        <taxon>Viridiplantae</taxon>
        <taxon>Streptophyta</taxon>
        <taxon>Embryophyta</taxon>
        <taxon>Tracheophyta</taxon>
        <taxon>Spermatophyta</taxon>
        <taxon>Magnoliopsida</taxon>
        <taxon>eudicotyledons</taxon>
        <taxon>Gunneridae</taxon>
        <taxon>Pentapetalae</taxon>
        <taxon>rosids</taxon>
        <taxon>fabids</taxon>
        <taxon>Fabales</taxon>
        <taxon>Fabaceae</taxon>
        <taxon>Papilionoideae</taxon>
        <taxon>50 kb inversion clade</taxon>
        <taxon>NPAAA clade</taxon>
        <taxon>Hologalegina</taxon>
        <taxon>IRL clade</taxon>
        <taxon>Trifolieae</taxon>
        <taxon>Medicago</taxon>
    </lineage>
</organism>
<evidence type="ECO:0000313" key="1">
    <source>
        <dbReference type="EMBL" id="KEH22448.1"/>
    </source>
</evidence>
<name>A0A072U013_MEDTR</name>
<dbReference type="HOGENOM" id="CLU_1186546_0_0_1"/>
<proteinExistence type="predicted"/>
<accession>A0A072U013</accession>
<dbReference type="GO" id="GO:0003677">
    <property type="term" value="F:DNA binding"/>
    <property type="evidence" value="ECO:0007669"/>
    <property type="project" value="UniProtKB-KW"/>
</dbReference>
<reference evidence="2" key="3">
    <citation type="submission" date="2015-04" db="UniProtKB">
        <authorList>
            <consortium name="EnsemblPlants"/>
        </authorList>
    </citation>
    <scope>IDENTIFICATION</scope>
    <source>
        <strain evidence="2">cv. Jemalong A17</strain>
    </source>
</reference>
<dbReference type="EnsemblPlants" id="KEH22448">
    <property type="protein sequence ID" value="KEH22448"/>
    <property type="gene ID" value="MTR_7g050385"/>
</dbReference>
<keyword evidence="3" id="KW-1185">Reference proteome</keyword>
<dbReference type="InterPro" id="IPR014842">
    <property type="entry name" value="AFT"/>
</dbReference>
<keyword evidence="1" id="KW-0238">DNA-binding</keyword>
<gene>
    <name evidence="1" type="ordered locus">MTR_7g050385</name>
</gene>
<evidence type="ECO:0000313" key="3">
    <source>
        <dbReference type="Proteomes" id="UP000002051"/>
    </source>
</evidence>
<dbReference type="Pfam" id="PF08731">
    <property type="entry name" value="AFT"/>
    <property type="match status" value="1"/>
</dbReference>
<sequence length="234" mass="26567">MVLLAPKSTLKWLDNRHNLINLGNFNEDVYMPIPLDITPSKSNQVPNLSPLLMIYIPSYIMMMASYIDIDYTKIAQYRVEAPIKVEASVKVEAFVKVEASSVNSDVWKLCDNKLDTTHFFSTRGTWKDKDKLLGWVRRQANRAGFTVVIKISCEGGNAMLELVYERSGEHKVSKRKVKHETTGSRKCGCLFKVRGYVVKEDNAWKLAILNGVHNHEMVPYVAGNLLVGRQEDCT</sequence>
<evidence type="ECO:0000313" key="2">
    <source>
        <dbReference type="EnsemblPlants" id="KEH22448"/>
    </source>
</evidence>
<reference evidence="1 3" key="1">
    <citation type="journal article" date="2011" name="Nature">
        <title>The Medicago genome provides insight into the evolution of rhizobial symbioses.</title>
        <authorList>
            <person name="Young N.D."/>
            <person name="Debelle F."/>
            <person name="Oldroyd G.E."/>
            <person name="Geurts R."/>
            <person name="Cannon S.B."/>
            <person name="Udvardi M.K."/>
            <person name="Benedito V.A."/>
            <person name="Mayer K.F."/>
            <person name="Gouzy J."/>
            <person name="Schoof H."/>
            <person name="Van de Peer Y."/>
            <person name="Proost S."/>
            <person name="Cook D.R."/>
            <person name="Meyers B.C."/>
            <person name="Spannagl M."/>
            <person name="Cheung F."/>
            <person name="De Mita S."/>
            <person name="Krishnakumar V."/>
            <person name="Gundlach H."/>
            <person name="Zhou S."/>
            <person name="Mudge J."/>
            <person name="Bharti A.K."/>
            <person name="Murray J.D."/>
            <person name="Naoumkina M.A."/>
            <person name="Rosen B."/>
            <person name="Silverstein K.A."/>
            <person name="Tang H."/>
            <person name="Rombauts S."/>
            <person name="Zhao P.X."/>
            <person name="Zhou P."/>
            <person name="Barbe V."/>
            <person name="Bardou P."/>
            <person name="Bechner M."/>
            <person name="Bellec A."/>
            <person name="Berger A."/>
            <person name="Berges H."/>
            <person name="Bidwell S."/>
            <person name="Bisseling T."/>
            <person name="Choisne N."/>
            <person name="Couloux A."/>
            <person name="Denny R."/>
            <person name="Deshpande S."/>
            <person name="Dai X."/>
            <person name="Doyle J.J."/>
            <person name="Dudez A.M."/>
            <person name="Farmer A.D."/>
            <person name="Fouteau S."/>
            <person name="Franken C."/>
            <person name="Gibelin C."/>
            <person name="Gish J."/>
            <person name="Goldstein S."/>
            <person name="Gonzalez A.J."/>
            <person name="Green P.J."/>
            <person name="Hallab A."/>
            <person name="Hartog M."/>
            <person name="Hua A."/>
            <person name="Humphray S.J."/>
            <person name="Jeong D.H."/>
            <person name="Jing Y."/>
            <person name="Jocker A."/>
            <person name="Kenton S.M."/>
            <person name="Kim D.J."/>
            <person name="Klee K."/>
            <person name="Lai H."/>
            <person name="Lang C."/>
            <person name="Lin S."/>
            <person name="Macmil S.L."/>
            <person name="Magdelenat G."/>
            <person name="Matthews L."/>
            <person name="McCorrison J."/>
            <person name="Monaghan E.L."/>
            <person name="Mun J.H."/>
            <person name="Najar F.Z."/>
            <person name="Nicholson C."/>
            <person name="Noirot C."/>
            <person name="O'Bleness M."/>
            <person name="Paule C.R."/>
            <person name="Poulain J."/>
            <person name="Prion F."/>
            <person name="Qin B."/>
            <person name="Qu C."/>
            <person name="Retzel E.F."/>
            <person name="Riddle C."/>
            <person name="Sallet E."/>
            <person name="Samain S."/>
            <person name="Samson N."/>
            <person name="Sanders I."/>
            <person name="Saurat O."/>
            <person name="Scarpelli C."/>
            <person name="Schiex T."/>
            <person name="Segurens B."/>
            <person name="Severin A.J."/>
            <person name="Sherrier D.J."/>
            <person name="Shi R."/>
            <person name="Sims S."/>
            <person name="Singer S.R."/>
            <person name="Sinharoy S."/>
            <person name="Sterck L."/>
            <person name="Viollet A."/>
            <person name="Wang B.B."/>
            <person name="Wang K."/>
            <person name="Wang M."/>
            <person name="Wang X."/>
            <person name="Warfsmann J."/>
            <person name="Weissenbach J."/>
            <person name="White D.D."/>
            <person name="White J.D."/>
            <person name="Wiley G.B."/>
            <person name="Wincker P."/>
            <person name="Xing Y."/>
            <person name="Yang L."/>
            <person name="Yao Z."/>
            <person name="Ying F."/>
            <person name="Zhai J."/>
            <person name="Zhou L."/>
            <person name="Zuber A."/>
            <person name="Denarie J."/>
            <person name="Dixon R.A."/>
            <person name="May G.D."/>
            <person name="Schwartz D.C."/>
            <person name="Rogers J."/>
            <person name="Quetier F."/>
            <person name="Town C.D."/>
            <person name="Roe B.A."/>
        </authorList>
    </citation>
    <scope>NUCLEOTIDE SEQUENCE [LARGE SCALE GENOMIC DNA]</scope>
    <source>
        <strain evidence="1">A17</strain>
        <strain evidence="2 3">cv. Jemalong A17</strain>
    </source>
</reference>
<reference evidence="1 3" key="2">
    <citation type="journal article" date="2014" name="BMC Genomics">
        <title>An improved genome release (version Mt4.0) for the model legume Medicago truncatula.</title>
        <authorList>
            <person name="Tang H."/>
            <person name="Krishnakumar V."/>
            <person name="Bidwell S."/>
            <person name="Rosen B."/>
            <person name="Chan A."/>
            <person name="Zhou S."/>
            <person name="Gentzbittel L."/>
            <person name="Childs K.L."/>
            <person name="Yandell M."/>
            <person name="Gundlach H."/>
            <person name="Mayer K.F."/>
            <person name="Schwartz D.C."/>
            <person name="Town C.D."/>
        </authorList>
    </citation>
    <scope>GENOME REANNOTATION</scope>
    <source>
        <strain evidence="1">A17</strain>
        <strain evidence="2 3">cv. Jemalong A17</strain>
    </source>
</reference>
<dbReference type="AlphaFoldDB" id="A0A072U013"/>
<protein>
    <submittedName>
        <fullName evidence="1">FAR1 DNA-binding domain protein</fullName>
    </submittedName>
</protein>
<dbReference type="Proteomes" id="UP000002051">
    <property type="component" value="Unassembled WGS sequence"/>
</dbReference>
<dbReference type="EMBL" id="CM001223">
    <property type="protein sequence ID" value="KEH22448.1"/>
    <property type="molecule type" value="Genomic_DNA"/>
</dbReference>
<dbReference type="GO" id="GO:0010106">
    <property type="term" value="P:cellular response to iron ion starvation"/>
    <property type="evidence" value="ECO:0007669"/>
    <property type="project" value="InterPro"/>
</dbReference>
<dbReference type="GO" id="GO:0000981">
    <property type="term" value="F:DNA-binding transcription factor activity, RNA polymerase II-specific"/>
    <property type="evidence" value="ECO:0007669"/>
    <property type="project" value="InterPro"/>
</dbReference>